<reference evidence="2" key="1">
    <citation type="submission" date="2022-07" db="EMBL/GenBank/DDBJ databases">
        <title>Fungi with potential for degradation of polypropylene.</title>
        <authorList>
            <person name="Gostincar C."/>
        </authorList>
    </citation>
    <scope>NUCLEOTIDE SEQUENCE</scope>
    <source>
        <strain evidence="2">EXF-13308</strain>
    </source>
</reference>
<feature type="transmembrane region" description="Helical" evidence="1">
    <location>
        <begin position="9"/>
        <end position="28"/>
    </location>
</feature>
<evidence type="ECO:0000313" key="2">
    <source>
        <dbReference type="EMBL" id="KAJ9139165.1"/>
    </source>
</evidence>
<dbReference type="GO" id="GO:0016020">
    <property type="term" value="C:membrane"/>
    <property type="evidence" value="ECO:0007669"/>
    <property type="project" value="InterPro"/>
</dbReference>
<dbReference type="EMBL" id="JANBVO010000027">
    <property type="protein sequence ID" value="KAJ9139165.1"/>
    <property type="molecule type" value="Genomic_DNA"/>
</dbReference>
<proteinExistence type="predicted"/>
<dbReference type="Proteomes" id="UP001174694">
    <property type="component" value="Unassembled WGS sequence"/>
</dbReference>
<dbReference type="GO" id="GO:0006044">
    <property type="term" value="P:N-acetylglucosamine metabolic process"/>
    <property type="evidence" value="ECO:0007669"/>
    <property type="project" value="TreeGrafter"/>
</dbReference>
<dbReference type="GO" id="GO:0003830">
    <property type="term" value="F:beta-1,4-mannosylglycoprotein 4-beta-N-acetylglucosaminyltransferase activity"/>
    <property type="evidence" value="ECO:0007669"/>
    <property type="project" value="InterPro"/>
</dbReference>
<comment type="caution">
    <text evidence="2">The sequence shown here is derived from an EMBL/GenBank/DDBJ whole genome shotgun (WGS) entry which is preliminary data.</text>
</comment>
<accession>A0AA38RJP5</accession>
<keyword evidence="3" id="KW-1185">Reference proteome</keyword>
<keyword evidence="1" id="KW-0812">Transmembrane</keyword>
<keyword evidence="1" id="KW-0472">Membrane</keyword>
<evidence type="ECO:0000256" key="1">
    <source>
        <dbReference type="SAM" id="Phobius"/>
    </source>
</evidence>
<dbReference type="PANTHER" id="PTHR12224">
    <property type="entry name" value="BETA-1,4-MANNOSYL-GLYCOPROTEIN BETA-1,4-N-ACETYLGLUCOSAMINYL-TRANSFERASE"/>
    <property type="match status" value="1"/>
</dbReference>
<keyword evidence="1" id="KW-1133">Transmembrane helix</keyword>
<dbReference type="InterPro" id="IPR006813">
    <property type="entry name" value="Glyco_trans_17"/>
</dbReference>
<keyword evidence="2" id="KW-0808">Transferase</keyword>
<evidence type="ECO:0000313" key="3">
    <source>
        <dbReference type="Proteomes" id="UP001174694"/>
    </source>
</evidence>
<dbReference type="AlphaFoldDB" id="A0AA38RJP5"/>
<protein>
    <submittedName>
        <fullName evidence="2">Glycosyl transferase family 17 protein</fullName>
    </submittedName>
</protein>
<gene>
    <name evidence="2" type="ORF">NKR23_g8072</name>
</gene>
<name>A0AA38RJP5_9PEZI</name>
<sequence length="378" mass="43431">MSLRLGPRNWIKTVILLVVIWGALAIYWSETSPKPQVHRISELDLSSTASHTTSLLSKPDAADSEPVKDFCSRQGWRPFRPKQPGQRRKVYDLFMINTELDWLEIRLNTTYDYVDYFVVVEAPKTFTGLDKPLVIRDNWDSFAAYHPKLIYHKLEYPPGWDPPRTWDWEDLQRNAMYDQVLPRLRGEQAPAEGDALVVADVDEIPRPEALAALRACDFPRRTTLRSRFYYYSFQFLHRGEEWAHPQATTYRGGSSGGGTIPPVNLRNGDGAPAPLVWMESADLWNAGWHCSSCFATVGELLNKMASFSHVGLNRGEYRDRHRIADRVRAGRDLWDREGQVYDRIEGNTDVPPLLLAQPERFRYLLNRDGKSAGFSDYP</sequence>
<dbReference type="PANTHER" id="PTHR12224:SF0">
    <property type="entry name" value="BETA-1,4-MANNOSYL-GLYCOPROTEIN 4-BETA-N-ACETYLGLUCOSAMINYLTRANSFERASE"/>
    <property type="match status" value="1"/>
</dbReference>
<dbReference type="Pfam" id="PF04724">
    <property type="entry name" value="Glyco_transf_17"/>
    <property type="match status" value="2"/>
</dbReference>
<organism evidence="2 3">
    <name type="scientific">Pleurostoma richardsiae</name>
    <dbReference type="NCBI Taxonomy" id="41990"/>
    <lineage>
        <taxon>Eukaryota</taxon>
        <taxon>Fungi</taxon>
        <taxon>Dikarya</taxon>
        <taxon>Ascomycota</taxon>
        <taxon>Pezizomycotina</taxon>
        <taxon>Sordariomycetes</taxon>
        <taxon>Sordariomycetidae</taxon>
        <taxon>Calosphaeriales</taxon>
        <taxon>Pleurostomataceae</taxon>
        <taxon>Pleurostoma</taxon>
    </lineage>
</organism>